<comment type="caution">
    <text evidence="3">The sequence shown here is derived from an EMBL/GenBank/DDBJ whole genome shotgun (WGS) entry which is preliminary data.</text>
</comment>
<accession>A0ABS1MGF2</accession>
<feature type="transmembrane region" description="Helical" evidence="2">
    <location>
        <begin position="20"/>
        <end position="43"/>
    </location>
</feature>
<reference evidence="3 4" key="1">
    <citation type="submission" date="2021-01" db="EMBL/GenBank/DDBJ databases">
        <title>WGS of actinomycetes isolated from Thailand.</title>
        <authorList>
            <person name="Thawai C."/>
        </authorList>
    </citation>
    <scope>NUCLEOTIDE SEQUENCE [LARGE SCALE GENOMIC DNA]</scope>
    <source>
        <strain evidence="3 4">LPG 2</strain>
    </source>
</reference>
<evidence type="ECO:0000313" key="3">
    <source>
        <dbReference type="EMBL" id="MBL1078774.1"/>
    </source>
</evidence>
<keyword evidence="2" id="KW-1133">Transmembrane helix</keyword>
<keyword evidence="4" id="KW-1185">Reference proteome</keyword>
<proteinExistence type="predicted"/>
<protein>
    <submittedName>
        <fullName evidence="3">Pentapeptide repeat-containing protein</fullName>
    </submittedName>
</protein>
<feature type="transmembrane region" description="Helical" evidence="2">
    <location>
        <begin position="58"/>
        <end position="76"/>
    </location>
</feature>
<feature type="region of interest" description="Disordered" evidence="1">
    <location>
        <begin position="451"/>
        <end position="478"/>
    </location>
</feature>
<sequence length="478" mass="52175">MRRWGWFGAVPNRTVHRSALMRVVVPAVVIGLLVGVCTGLLLLRDDGEQPKPLDRNTILVAVVAGLLAAALSLLALRRQRDSERGRFAELFGAAAIQLGHSDVAVRIAGVYAMAGVADGAGTPGQRQQCVDVLCGYLRLPYVPDEGASHLVSKTQRIEDAGTAVERVYGYRQNDRQVRDTILRVIAGHLRPGAERSWSSCDFDFSDVIFEDLDFRDVTFAGNATRFTNAVFVGGRGTHFDRARFLGPRVTFRGAVFRAAATRFDGAIFAHSQPVRGERDTAGTTFTDVTFAAPVSFDGAQFGGVRTAFTRATFAGDRSSFADATFAADLTTFEHVLFDGGRVTFATARFSSARITFADIRCYAEATAFDCAHLGSRGRWRVGGTRETTFARAEYHGRVSFADAVFDGRAAIFTGGDFFGEISFRRAAFDAREVVFEKPKAWVGVRFDWDENPTTKPANIRPEAWPPVPAESTPELTKG</sequence>
<evidence type="ECO:0000256" key="2">
    <source>
        <dbReference type="SAM" id="Phobius"/>
    </source>
</evidence>
<evidence type="ECO:0000256" key="1">
    <source>
        <dbReference type="SAM" id="MobiDB-lite"/>
    </source>
</evidence>
<gene>
    <name evidence="3" type="ORF">JK358_30660</name>
</gene>
<keyword evidence="2" id="KW-0812">Transmembrane</keyword>
<organism evidence="3 4">
    <name type="scientific">Nocardia acididurans</name>
    <dbReference type="NCBI Taxonomy" id="2802282"/>
    <lineage>
        <taxon>Bacteria</taxon>
        <taxon>Bacillati</taxon>
        <taxon>Actinomycetota</taxon>
        <taxon>Actinomycetes</taxon>
        <taxon>Mycobacteriales</taxon>
        <taxon>Nocardiaceae</taxon>
        <taxon>Nocardia</taxon>
    </lineage>
</organism>
<keyword evidence="2" id="KW-0472">Membrane</keyword>
<evidence type="ECO:0000313" key="4">
    <source>
        <dbReference type="Proteomes" id="UP000602198"/>
    </source>
</evidence>
<dbReference type="EMBL" id="JAERRJ010000013">
    <property type="protein sequence ID" value="MBL1078774.1"/>
    <property type="molecule type" value="Genomic_DNA"/>
</dbReference>
<name>A0ABS1MGF2_9NOCA</name>
<dbReference type="Proteomes" id="UP000602198">
    <property type="component" value="Unassembled WGS sequence"/>
</dbReference>